<feature type="transmembrane region" description="Helical" evidence="9">
    <location>
        <begin position="6"/>
        <end position="23"/>
    </location>
</feature>
<evidence type="ECO:0000256" key="7">
    <source>
        <dbReference type="ARBA" id="ARBA00023065"/>
    </source>
</evidence>
<evidence type="ECO:0000256" key="2">
    <source>
        <dbReference type="ARBA" id="ARBA00005551"/>
    </source>
</evidence>
<comment type="similarity">
    <text evidence="2">Belongs to the monovalent cation:proton antiporter 2 (CPA2) transporter (TC 2.A.37) family.</text>
</comment>
<sequence>MHLEPIVSFAILLAIILIVPLIFERLKLPGILGLLLTGVLLGPNGLQVLDNDSETMRLLSGIGLVYLLFMAGLEIDLAQFRATKYRSAGFGFLTFAVPLITGTIVGRLFGFDWNPSILIGSLFASHTLLAYPIISRLGVVNNEAVTVTIGATIFTDVGALLVLAVCVGINKGNFSALSLGSLLLALLIYSAVILFGFSWLGKEFFRRSGDEEGNQFLFVLLVVFVSALGAELIGVEKIVGAFLAGLAVNSIVGDGPVKEKILFVGTVLFVPIFFVDVGLLIDLPAFVRSMGAIGLTLTILVGLIGSKFLAALLAQLAYRYSWREGITMWSLSMPQVAATLAATFVGYREGMLTEDVLNSVIVLMLVTSTLGPLITARAAAGLTPTSEPLLDLEIEQPEIPSVALEPEQLTIVVPVYNPNTERNLLEMAALLAQHAAGRIVPLAVAPAHAHMDAPELDQALQRSRALLARATELGQEFGAVVEPLLRIDDNVAQGISRASREQEASLIVMGWGQTAGLRARLFGSLIDRTLWSAHCPVAVTRLLQPAATIRRILVPVETPARKALQTVRFASILAKANQVEMTLLHVVDPHSSPDRMTWLKSQLDWLSAQANAAVKPEIQILQAEDVVSTIVQQAHAYDLVILRASRRRSSGIGELTLGSITVPIVKQLNCSVITLGEPQRKPLMRPLYRSHASSVSNSAKSSTA</sequence>
<feature type="transmembrane region" description="Helical" evidence="9">
    <location>
        <begin position="30"/>
        <end position="46"/>
    </location>
</feature>
<dbReference type="Pfam" id="PF00582">
    <property type="entry name" value="Usp"/>
    <property type="match status" value="2"/>
</dbReference>
<feature type="domain" description="Cation/H+ exchanger transmembrane" evidence="11">
    <location>
        <begin position="14"/>
        <end position="375"/>
    </location>
</feature>
<feature type="transmembrane region" description="Helical" evidence="9">
    <location>
        <begin position="90"/>
        <end position="110"/>
    </location>
</feature>
<dbReference type="InterPro" id="IPR006016">
    <property type="entry name" value="UspA"/>
</dbReference>
<feature type="domain" description="UspA" evidence="10">
    <location>
        <begin position="410"/>
        <end position="541"/>
    </location>
</feature>
<dbReference type="RefSeq" id="WP_316434560.1">
    <property type="nucleotide sequence ID" value="NZ_CP053586.1"/>
</dbReference>
<evidence type="ECO:0000313" key="12">
    <source>
        <dbReference type="EMBL" id="WNZ23000.1"/>
    </source>
</evidence>
<feature type="transmembrane region" description="Helical" evidence="9">
    <location>
        <begin position="176"/>
        <end position="201"/>
    </location>
</feature>
<evidence type="ECO:0000256" key="1">
    <source>
        <dbReference type="ARBA" id="ARBA00004141"/>
    </source>
</evidence>
<dbReference type="PANTHER" id="PTHR43562:SF4">
    <property type="entry name" value="NA(+)_H(+) ANTIPORTER NHAS5"/>
    <property type="match status" value="1"/>
</dbReference>
<feature type="transmembrane region" description="Helical" evidence="9">
    <location>
        <begin position="326"/>
        <end position="347"/>
    </location>
</feature>
<evidence type="ECO:0000256" key="6">
    <source>
        <dbReference type="ARBA" id="ARBA00022989"/>
    </source>
</evidence>
<feature type="transmembrane region" description="Helical" evidence="9">
    <location>
        <begin position="116"/>
        <end position="134"/>
    </location>
</feature>
<comment type="subcellular location">
    <subcellularLocation>
        <location evidence="1">Membrane</location>
        <topology evidence="1">Multi-pass membrane protein</topology>
    </subcellularLocation>
</comment>
<feature type="transmembrane region" description="Helical" evidence="9">
    <location>
        <begin position="293"/>
        <end position="314"/>
    </location>
</feature>
<feature type="transmembrane region" description="Helical" evidence="9">
    <location>
        <begin position="359"/>
        <end position="380"/>
    </location>
</feature>
<evidence type="ECO:0000256" key="8">
    <source>
        <dbReference type="ARBA" id="ARBA00023136"/>
    </source>
</evidence>
<reference evidence="12" key="1">
    <citation type="submission" date="2020-05" db="EMBL/GenBank/DDBJ databases">
        <authorList>
            <person name="Zhu T."/>
            <person name="Keshari N."/>
            <person name="Lu X."/>
        </authorList>
    </citation>
    <scope>NUCLEOTIDE SEQUENCE</scope>
    <source>
        <strain evidence="12">NK1-12</strain>
    </source>
</reference>
<organism evidence="12">
    <name type="scientific">Leptolyngbya sp. NK1-12</name>
    <dbReference type="NCBI Taxonomy" id="2547451"/>
    <lineage>
        <taxon>Bacteria</taxon>
        <taxon>Bacillati</taxon>
        <taxon>Cyanobacteriota</taxon>
        <taxon>Cyanophyceae</taxon>
        <taxon>Leptolyngbyales</taxon>
        <taxon>Leptolyngbyaceae</taxon>
        <taxon>Leptolyngbya group</taxon>
        <taxon>Leptolyngbya</taxon>
    </lineage>
</organism>
<keyword evidence="3" id="KW-0813">Transport</keyword>
<evidence type="ECO:0000256" key="9">
    <source>
        <dbReference type="SAM" id="Phobius"/>
    </source>
</evidence>
<dbReference type="GO" id="GO:0016020">
    <property type="term" value="C:membrane"/>
    <property type="evidence" value="ECO:0007669"/>
    <property type="project" value="UniProtKB-SubCell"/>
</dbReference>
<dbReference type="GO" id="GO:1902600">
    <property type="term" value="P:proton transmembrane transport"/>
    <property type="evidence" value="ECO:0007669"/>
    <property type="project" value="InterPro"/>
</dbReference>
<feature type="transmembrane region" description="Helical" evidence="9">
    <location>
        <begin position="146"/>
        <end position="170"/>
    </location>
</feature>
<keyword evidence="8 9" id="KW-0472">Membrane</keyword>
<evidence type="ECO:0000259" key="11">
    <source>
        <dbReference type="Pfam" id="PF00999"/>
    </source>
</evidence>
<evidence type="ECO:0000256" key="3">
    <source>
        <dbReference type="ARBA" id="ARBA00022448"/>
    </source>
</evidence>
<dbReference type="Gene3D" id="1.20.1530.20">
    <property type="match status" value="1"/>
</dbReference>
<gene>
    <name evidence="12" type="ORF">HJG54_09080</name>
</gene>
<dbReference type="CDD" id="cd00293">
    <property type="entry name" value="USP-like"/>
    <property type="match status" value="1"/>
</dbReference>
<feature type="transmembrane region" description="Helical" evidence="9">
    <location>
        <begin position="213"/>
        <end position="232"/>
    </location>
</feature>
<dbReference type="SUPFAM" id="SSF52402">
    <property type="entry name" value="Adenine nucleotide alpha hydrolases-like"/>
    <property type="match status" value="2"/>
</dbReference>
<feature type="domain" description="UspA" evidence="10">
    <location>
        <begin position="549"/>
        <end position="673"/>
    </location>
</feature>
<evidence type="ECO:0000259" key="10">
    <source>
        <dbReference type="Pfam" id="PF00582"/>
    </source>
</evidence>
<feature type="transmembrane region" description="Helical" evidence="9">
    <location>
        <begin position="261"/>
        <end position="281"/>
    </location>
</feature>
<protein>
    <submittedName>
        <fullName evidence="12">Universal stress protein</fullName>
    </submittedName>
</protein>
<dbReference type="Pfam" id="PF00999">
    <property type="entry name" value="Na_H_Exchanger"/>
    <property type="match status" value="1"/>
</dbReference>
<dbReference type="EMBL" id="CP053586">
    <property type="protein sequence ID" value="WNZ23000.1"/>
    <property type="molecule type" value="Genomic_DNA"/>
</dbReference>
<evidence type="ECO:0000256" key="4">
    <source>
        <dbReference type="ARBA" id="ARBA00022449"/>
    </source>
</evidence>
<dbReference type="Gene3D" id="3.40.50.12370">
    <property type="match status" value="1"/>
</dbReference>
<keyword evidence="6 9" id="KW-1133">Transmembrane helix</keyword>
<name>A0AA96WEC5_9CYAN</name>
<accession>A0AA96WEC5</accession>
<keyword evidence="5 9" id="KW-0812">Transmembrane</keyword>
<keyword evidence="7" id="KW-0406">Ion transport</keyword>
<dbReference type="InterPro" id="IPR006153">
    <property type="entry name" value="Cation/H_exchanger_TM"/>
</dbReference>
<dbReference type="AlphaFoldDB" id="A0AA96WEC5"/>
<dbReference type="InterPro" id="IPR038770">
    <property type="entry name" value="Na+/solute_symporter_sf"/>
</dbReference>
<evidence type="ECO:0000256" key="5">
    <source>
        <dbReference type="ARBA" id="ARBA00022692"/>
    </source>
</evidence>
<feature type="transmembrane region" description="Helical" evidence="9">
    <location>
        <begin position="58"/>
        <end position="78"/>
    </location>
</feature>
<dbReference type="GO" id="GO:0015297">
    <property type="term" value="F:antiporter activity"/>
    <property type="evidence" value="ECO:0007669"/>
    <property type="project" value="UniProtKB-KW"/>
</dbReference>
<keyword evidence="4" id="KW-0050">Antiport</keyword>
<dbReference type="PANTHER" id="PTHR43562">
    <property type="entry name" value="NAPA-TYPE SODIUM/HYDROGEN ANTIPORTER"/>
    <property type="match status" value="1"/>
</dbReference>
<proteinExistence type="inferred from homology"/>